<reference evidence="1" key="1">
    <citation type="submission" date="2023-03" db="EMBL/GenBank/DDBJ databases">
        <title>Massive genome expansion in bonnet fungi (Mycena s.s.) driven by repeated elements and novel gene families across ecological guilds.</title>
        <authorList>
            <consortium name="Lawrence Berkeley National Laboratory"/>
            <person name="Harder C.B."/>
            <person name="Miyauchi S."/>
            <person name="Viragh M."/>
            <person name="Kuo A."/>
            <person name="Thoen E."/>
            <person name="Andreopoulos B."/>
            <person name="Lu D."/>
            <person name="Skrede I."/>
            <person name="Drula E."/>
            <person name="Henrissat B."/>
            <person name="Morin E."/>
            <person name="Kohler A."/>
            <person name="Barry K."/>
            <person name="LaButti K."/>
            <person name="Morin E."/>
            <person name="Salamov A."/>
            <person name="Lipzen A."/>
            <person name="Mereny Z."/>
            <person name="Hegedus B."/>
            <person name="Baldrian P."/>
            <person name="Stursova M."/>
            <person name="Weitz H."/>
            <person name="Taylor A."/>
            <person name="Grigoriev I.V."/>
            <person name="Nagy L.G."/>
            <person name="Martin F."/>
            <person name="Kauserud H."/>
        </authorList>
    </citation>
    <scope>NUCLEOTIDE SEQUENCE</scope>
    <source>
        <strain evidence="1">CBHHK002</strain>
    </source>
</reference>
<evidence type="ECO:0008006" key="3">
    <source>
        <dbReference type="Google" id="ProtNLM"/>
    </source>
</evidence>
<comment type="caution">
    <text evidence="1">The sequence shown here is derived from an EMBL/GenBank/DDBJ whole genome shotgun (WGS) entry which is preliminary data.</text>
</comment>
<dbReference type="AlphaFoldDB" id="A0AAD7EHT3"/>
<protein>
    <recommendedName>
        <fullName evidence="3">F-box domain-containing protein</fullName>
    </recommendedName>
</protein>
<evidence type="ECO:0000313" key="2">
    <source>
        <dbReference type="Proteomes" id="UP001218218"/>
    </source>
</evidence>
<evidence type="ECO:0000313" key="1">
    <source>
        <dbReference type="EMBL" id="KAJ7326472.1"/>
    </source>
</evidence>
<dbReference type="Proteomes" id="UP001218218">
    <property type="component" value="Unassembled WGS sequence"/>
</dbReference>
<proteinExistence type="predicted"/>
<name>A0AAD7EHT3_9AGAR</name>
<dbReference type="EMBL" id="JARIHO010000042">
    <property type="protein sequence ID" value="KAJ7326472.1"/>
    <property type="molecule type" value="Genomic_DNA"/>
</dbReference>
<accession>A0AAD7EHT3</accession>
<gene>
    <name evidence="1" type="ORF">DFH08DRAFT_968357</name>
</gene>
<organism evidence="1 2">
    <name type="scientific">Mycena albidolilacea</name>
    <dbReference type="NCBI Taxonomy" id="1033008"/>
    <lineage>
        <taxon>Eukaryota</taxon>
        <taxon>Fungi</taxon>
        <taxon>Dikarya</taxon>
        <taxon>Basidiomycota</taxon>
        <taxon>Agaricomycotina</taxon>
        <taxon>Agaricomycetes</taxon>
        <taxon>Agaricomycetidae</taxon>
        <taxon>Agaricales</taxon>
        <taxon>Marasmiineae</taxon>
        <taxon>Mycenaceae</taxon>
        <taxon>Mycena</taxon>
    </lineage>
</organism>
<sequence>MVPQELIDEIVDMVAECSPVTLDRIRMIKSLRHCALVSRSFRMPSQRCLFQKVGALALRQDNIHDVAAGLPNSLYLLPHIRDLHVRFLGLHTERNLPALTAIFKLLYPQIERFILSRDTWLSLRLVKCPDDFHSAILLFLSSPSLRCVGFFNCTRLPFPMISYLFQSKQEVFVKMLDDYELYEAQEITPELPVPSPDHPPLRYLYIEPGTGSLYQPLSMIPSLCCSIALHLFNV</sequence>
<keyword evidence="2" id="KW-1185">Reference proteome</keyword>